<evidence type="ECO:0000313" key="9">
    <source>
        <dbReference type="EMBL" id="RVW07170.1"/>
    </source>
</evidence>
<dbReference type="RefSeq" id="WP_127918491.1">
    <property type="nucleotide sequence ID" value="NZ_RKLP01000014.1"/>
</dbReference>
<keyword evidence="7" id="KW-0472">Membrane</keyword>
<evidence type="ECO:0000256" key="1">
    <source>
        <dbReference type="ARBA" id="ARBA00022670"/>
    </source>
</evidence>
<dbReference type="PANTHER" id="PTHR34978">
    <property type="entry name" value="POSSIBLE SENSOR-TRANSDUCER PROTEIN BLAR"/>
    <property type="match status" value="1"/>
</dbReference>
<dbReference type="GO" id="GO:0006508">
    <property type="term" value="P:proteolysis"/>
    <property type="evidence" value="ECO:0007669"/>
    <property type="project" value="UniProtKB-KW"/>
</dbReference>
<reference evidence="9 10" key="1">
    <citation type="submission" date="2018-11" db="EMBL/GenBank/DDBJ databases">
        <title>Rhodococcus spongicola sp. nov. and Rhodococcus xishaensis sp. nov. from marine sponges.</title>
        <authorList>
            <person name="Li L."/>
            <person name="Lin H.W."/>
        </authorList>
    </citation>
    <scope>NUCLEOTIDE SEQUENCE [LARGE SCALE GENOMIC DNA]</scope>
    <source>
        <strain evidence="9 10">CCTCC AB2014297</strain>
    </source>
</reference>
<proteinExistence type="inferred from homology"/>
<dbReference type="AlphaFoldDB" id="A0A3S3E7K6"/>
<evidence type="ECO:0000256" key="6">
    <source>
        <dbReference type="RuleBase" id="RU003983"/>
    </source>
</evidence>
<protein>
    <submittedName>
        <fullName evidence="9">M56 family peptidase</fullName>
    </submittedName>
</protein>
<dbReference type="Gene3D" id="3.30.2010.10">
    <property type="entry name" value="Metalloproteases ('zincins'), catalytic domain"/>
    <property type="match status" value="1"/>
</dbReference>
<comment type="cofactor">
    <cofactor evidence="6">
        <name>Zn(2+)</name>
        <dbReference type="ChEBI" id="CHEBI:29105"/>
    </cofactor>
    <text evidence="6">Binds 1 zinc ion per subunit.</text>
</comment>
<keyword evidence="7" id="KW-0812">Transmembrane</keyword>
<evidence type="ECO:0000313" key="10">
    <source>
        <dbReference type="Proteomes" id="UP000286208"/>
    </source>
</evidence>
<evidence type="ECO:0000256" key="4">
    <source>
        <dbReference type="ARBA" id="ARBA00022833"/>
    </source>
</evidence>
<dbReference type="Proteomes" id="UP000286208">
    <property type="component" value="Unassembled WGS sequence"/>
</dbReference>
<feature type="transmembrane region" description="Helical" evidence="7">
    <location>
        <begin position="36"/>
        <end position="59"/>
    </location>
</feature>
<feature type="domain" description="Peptidase M48" evidence="8">
    <location>
        <begin position="130"/>
        <end position="205"/>
    </location>
</feature>
<dbReference type="InterPro" id="IPR052173">
    <property type="entry name" value="Beta-lactam_resp_regulator"/>
</dbReference>
<sequence length="318" mass="32548">MSAALCLLSYAAIVAVAAPRVLTRLTRRGIAPRLGVVAWIAAIGSVVASSVAATTVAVADLAHSPSASGTSFMAACEHLARLLAGEHATPAARYGAAALTATVVVAVAFTGVRLAHNLSASRRSTHGHARTARLVGRPIDGHDAVVLDAPHRAAYCVAGRPHAIVVTSAALDALDAGQLDAVLAHERAHLTGRHPQVLAVVRALARSAPRLTLFTTGAAEVARLLEMCADDRAMRTHSPHTLLRGLIALTGPTPSGALSAGNVAVLDRADRLASPPRALDRARIRALLTTAIAALTAVPLAASALVLTGRMLCLTVLV</sequence>
<evidence type="ECO:0000256" key="7">
    <source>
        <dbReference type="SAM" id="Phobius"/>
    </source>
</evidence>
<dbReference type="GO" id="GO:0004222">
    <property type="term" value="F:metalloendopeptidase activity"/>
    <property type="evidence" value="ECO:0007669"/>
    <property type="project" value="InterPro"/>
</dbReference>
<dbReference type="EMBL" id="RKLP01000014">
    <property type="protein sequence ID" value="RVW07170.1"/>
    <property type="molecule type" value="Genomic_DNA"/>
</dbReference>
<keyword evidence="10" id="KW-1185">Reference proteome</keyword>
<accession>A0A3S3E7K6</accession>
<dbReference type="Pfam" id="PF01435">
    <property type="entry name" value="Peptidase_M48"/>
    <property type="match status" value="1"/>
</dbReference>
<comment type="caution">
    <text evidence="9">The sequence shown here is derived from an EMBL/GenBank/DDBJ whole genome shotgun (WGS) entry which is preliminary data.</text>
</comment>
<comment type="similarity">
    <text evidence="6">Belongs to the peptidase M48 family.</text>
</comment>
<evidence type="ECO:0000256" key="3">
    <source>
        <dbReference type="ARBA" id="ARBA00022801"/>
    </source>
</evidence>
<evidence type="ECO:0000256" key="2">
    <source>
        <dbReference type="ARBA" id="ARBA00022723"/>
    </source>
</evidence>
<keyword evidence="4 6" id="KW-0862">Zinc</keyword>
<keyword evidence="7" id="KW-1133">Transmembrane helix</keyword>
<feature type="transmembrane region" description="Helical" evidence="7">
    <location>
        <begin position="286"/>
        <end position="307"/>
    </location>
</feature>
<dbReference type="PANTHER" id="PTHR34978:SF3">
    <property type="entry name" value="SLR0241 PROTEIN"/>
    <property type="match status" value="1"/>
</dbReference>
<dbReference type="CDD" id="cd07326">
    <property type="entry name" value="M56_BlaR1_MecR1_like"/>
    <property type="match status" value="1"/>
</dbReference>
<dbReference type="GO" id="GO:0046872">
    <property type="term" value="F:metal ion binding"/>
    <property type="evidence" value="ECO:0007669"/>
    <property type="project" value="UniProtKB-KW"/>
</dbReference>
<keyword evidence="1 6" id="KW-0645">Protease</keyword>
<dbReference type="OrthoDB" id="9785340at2"/>
<keyword evidence="5 6" id="KW-0482">Metalloprotease</keyword>
<evidence type="ECO:0000259" key="8">
    <source>
        <dbReference type="Pfam" id="PF01435"/>
    </source>
</evidence>
<gene>
    <name evidence="9" type="ORF">EGT67_23360</name>
</gene>
<name>A0A3S3E7K6_9NOCA</name>
<keyword evidence="3 6" id="KW-0378">Hydrolase</keyword>
<organism evidence="9 10">
    <name type="scientific">Prescottella agglutinans</name>
    <dbReference type="NCBI Taxonomy" id="1644129"/>
    <lineage>
        <taxon>Bacteria</taxon>
        <taxon>Bacillati</taxon>
        <taxon>Actinomycetota</taxon>
        <taxon>Actinomycetes</taxon>
        <taxon>Mycobacteriales</taxon>
        <taxon>Nocardiaceae</taxon>
        <taxon>Prescottella</taxon>
    </lineage>
</organism>
<evidence type="ECO:0000256" key="5">
    <source>
        <dbReference type="ARBA" id="ARBA00023049"/>
    </source>
</evidence>
<keyword evidence="2" id="KW-0479">Metal-binding</keyword>
<dbReference type="InterPro" id="IPR001915">
    <property type="entry name" value="Peptidase_M48"/>
</dbReference>